<dbReference type="KEGG" id="afq:AFA_05050"/>
<evidence type="ECO:0000313" key="2">
    <source>
        <dbReference type="EMBL" id="ASR88869.1"/>
    </source>
</evidence>
<evidence type="ECO:0008006" key="4">
    <source>
        <dbReference type="Google" id="ProtNLM"/>
    </source>
</evidence>
<proteinExistence type="predicted"/>
<dbReference type="EMBL" id="CP021641">
    <property type="protein sequence ID" value="ASR88869.1"/>
    <property type="molecule type" value="Genomic_DNA"/>
</dbReference>
<feature type="region of interest" description="Disordered" evidence="1">
    <location>
        <begin position="261"/>
        <end position="281"/>
    </location>
</feature>
<organism evidence="2 3">
    <name type="scientific">Alcaligenes faecalis</name>
    <dbReference type="NCBI Taxonomy" id="511"/>
    <lineage>
        <taxon>Bacteria</taxon>
        <taxon>Pseudomonadati</taxon>
        <taxon>Pseudomonadota</taxon>
        <taxon>Betaproteobacteria</taxon>
        <taxon>Burkholderiales</taxon>
        <taxon>Alcaligenaceae</taxon>
        <taxon>Alcaligenes</taxon>
    </lineage>
</organism>
<gene>
    <name evidence="2" type="ORF">AFA_05050</name>
</gene>
<dbReference type="Proteomes" id="UP000214561">
    <property type="component" value="Chromosome"/>
</dbReference>
<evidence type="ECO:0000313" key="3">
    <source>
        <dbReference type="Proteomes" id="UP000214561"/>
    </source>
</evidence>
<accession>A0AB33CRY0</accession>
<sequence length="851" mass="93241">MRAECIDAVSRALGRQITKAEATNIEARIRQSMRKLASQDRANWLSMTEGDRFMAAADMAARDVAADAALKRRRVALTALRHDAVQSYLQNSTHNELDSLKRMLAFYSDGKSGTISVESAAKAIRDDALGSVLDALETTKGGLLGALTNKQGVLDLVTELRGGDSGNPLAKAGAKQYAETAERLRQRFNRAGGNIGRLEDWGMPQSHSQQLVAKAGENRWITDVLGKIDRERYTNPNGTLMDDTQLKAFLKEAWDTIAKNGANKIEPGKPTGNGMRGNRGSTERQIHFKDAESYIEYQRQYSETPMLQSMLNHIDMMARDIALVEALGPNPNNMMRYWIDHARKTMADNNAVSTNKIENDATRLETLYNEVSGSKTQAVSDSVASAFDTYRALNVASRLGSAALTAISDIGTQTMTAIYNGIPVTRLFMNELRSLNPANKVDQRTALRSGLGMDQFIGSINRWGVDGLQQDAYVSGRIAQYAQGAAAGLMKFSGLNALSRAGQQAYASVMMDSLGEMSRTFSQIGDAKTGQFRKLAERAKEYGITDTDFAIWKLTQPEDWRGMGDTVLTAQSIYRVSDSALEPLAKQLGVSPQALRDQAATRMMAFVNSETSMAVIETPTARERVAIYGRFGKERGSIPTELYRSAMQFKSFPIAIMMRHGQRAMGQATGIGKASYIAGLVALTSVFGGLAVQANEIASGRDPLDMTDPRFAVKAFLKGGALGLYADFLFSDQTQYGSSVAGTLGGPILSDFDDFIKLTVGNTQKTAEGKDTDTGARAVRMLKGKVPFANLWYTKAATDRMIFNQLQEMASPGYLRRMERRARKEFNQDYFASPDGRRLRAPDLGRAVGQR</sequence>
<dbReference type="RefSeq" id="WP_094195981.1">
    <property type="nucleotide sequence ID" value="NZ_CP021641.1"/>
</dbReference>
<dbReference type="AlphaFoldDB" id="A0AB33CRY0"/>
<reference evidence="2 3" key="1">
    <citation type="submission" date="2017-05" db="EMBL/GenBank/DDBJ databases">
        <authorList>
            <person name="Qiu J.G."/>
            <person name="He J."/>
        </authorList>
    </citation>
    <scope>NUCLEOTIDE SEQUENCE [LARGE SCALE GENOMIC DNA]</scope>
    <source>
        <strain evidence="2 3">JQ135</strain>
    </source>
</reference>
<protein>
    <recommendedName>
        <fullName evidence="4">PLxRFG domain-containing protein</fullName>
    </recommendedName>
</protein>
<evidence type="ECO:0000256" key="1">
    <source>
        <dbReference type="SAM" id="MobiDB-lite"/>
    </source>
</evidence>
<name>A0AB33CRY0_ALCFA</name>